<reference evidence="2" key="1">
    <citation type="journal article" date="2015" name="Genome Announc.">
        <title>Draft Genome Sequence of Tolypothrix boutellei Strain VB521301.</title>
        <authorList>
            <person name="Chandrababunaidu M.M."/>
            <person name="Singh D."/>
            <person name="Sen D."/>
            <person name="Bhan S."/>
            <person name="Das S."/>
            <person name="Gupta A."/>
            <person name="Adhikary S.P."/>
            <person name="Tripathy S."/>
        </authorList>
    </citation>
    <scope>NUCLEOTIDE SEQUENCE</scope>
    <source>
        <strain evidence="2">VB521301</strain>
    </source>
</reference>
<evidence type="ECO:0000313" key="1">
    <source>
        <dbReference type="EMBL" id="KAF3889754.1"/>
    </source>
</evidence>
<evidence type="ECO:0000313" key="2">
    <source>
        <dbReference type="EMBL" id="KIE06869.1"/>
    </source>
</evidence>
<dbReference type="OrthoDB" id="512962at2"/>
<evidence type="ECO:0000313" key="3">
    <source>
        <dbReference type="Proteomes" id="UP000029738"/>
    </source>
</evidence>
<gene>
    <name evidence="2" type="ORF">DA73_0237050</name>
    <name evidence="1" type="ORF">DA73_0400033025</name>
</gene>
<sequence length="164" mass="18255">MEEENITVTEAIELLFGSASLQQAIQAEDEADCDVSAGLDWDNQAYLAFIQNPALLGRLTELRVSLNCEIQRLLAERNLGVGENAAVEVARLRLLSRLRLPEQTVIPILKTTLMCDDLYKEEFINDTQVLRNLLSVLLLDSDWEDIATAAGNAVRDQVMLLIIA</sequence>
<name>A0A0C1QMX9_9CYAN</name>
<dbReference type="Proteomes" id="UP000029738">
    <property type="component" value="Unassembled WGS sequence"/>
</dbReference>
<dbReference type="RefSeq" id="WP_038080426.1">
    <property type="nucleotide sequence ID" value="NZ_JHEG04000001.1"/>
</dbReference>
<dbReference type="EMBL" id="JHEG04000001">
    <property type="protein sequence ID" value="KAF3889754.1"/>
    <property type="molecule type" value="Genomic_DNA"/>
</dbReference>
<comment type="caution">
    <text evidence="2">The sequence shown here is derived from an EMBL/GenBank/DDBJ whole genome shotgun (WGS) entry which is preliminary data.</text>
</comment>
<proteinExistence type="predicted"/>
<protein>
    <submittedName>
        <fullName evidence="2">Uncharacterized protein</fullName>
    </submittedName>
</protein>
<keyword evidence="3" id="KW-1185">Reference proteome</keyword>
<dbReference type="AlphaFoldDB" id="A0A0C1QMX9"/>
<dbReference type="EMBL" id="JHEG02000059">
    <property type="protein sequence ID" value="KIE06869.1"/>
    <property type="molecule type" value="Genomic_DNA"/>
</dbReference>
<reference evidence="1" key="2">
    <citation type="submission" date="2019-11" db="EMBL/GenBank/DDBJ databases">
        <title>Improved Assembly of Tolypothrix boutellei genome.</title>
        <authorList>
            <person name="Sarangi A.N."/>
            <person name="Mukherjee M."/>
            <person name="Ghosh S."/>
            <person name="Singh D."/>
            <person name="Das A."/>
            <person name="Kant S."/>
            <person name="Prusty A."/>
            <person name="Tripathy S."/>
        </authorList>
    </citation>
    <scope>NUCLEOTIDE SEQUENCE</scope>
    <source>
        <strain evidence="1">VB521301</strain>
    </source>
</reference>
<accession>A0A0C1QMX9</accession>
<organism evidence="2">
    <name type="scientific">Tolypothrix bouteillei VB521301</name>
    <dbReference type="NCBI Taxonomy" id="1479485"/>
    <lineage>
        <taxon>Bacteria</taxon>
        <taxon>Bacillati</taxon>
        <taxon>Cyanobacteriota</taxon>
        <taxon>Cyanophyceae</taxon>
        <taxon>Nostocales</taxon>
        <taxon>Tolypothrichaceae</taxon>
        <taxon>Tolypothrix</taxon>
    </lineage>
</organism>